<dbReference type="EMBL" id="ML742039">
    <property type="protein sequence ID" value="KAE8153429.1"/>
    <property type="molecule type" value="Genomic_DNA"/>
</dbReference>
<evidence type="ECO:0000313" key="2">
    <source>
        <dbReference type="Proteomes" id="UP000325780"/>
    </source>
</evidence>
<evidence type="ECO:0000313" key="1">
    <source>
        <dbReference type="EMBL" id="KAE8153429.1"/>
    </source>
</evidence>
<name>A0A5N6U4T8_ASPAV</name>
<keyword evidence="2" id="KW-1185">Reference proteome</keyword>
<gene>
    <name evidence="1" type="ORF">BDV25DRAFT_149462</name>
</gene>
<dbReference type="Proteomes" id="UP000325780">
    <property type="component" value="Unassembled WGS sequence"/>
</dbReference>
<proteinExistence type="predicted"/>
<reference evidence="1 2" key="1">
    <citation type="submission" date="2019-04" db="EMBL/GenBank/DDBJ databases">
        <title>Friends and foes A comparative genomics study of 23 Aspergillus species from section Flavi.</title>
        <authorList>
            <consortium name="DOE Joint Genome Institute"/>
            <person name="Kjaerbolling I."/>
            <person name="Vesth T."/>
            <person name="Frisvad J.C."/>
            <person name="Nybo J.L."/>
            <person name="Theobald S."/>
            <person name="Kildgaard S."/>
            <person name="Isbrandt T."/>
            <person name="Kuo A."/>
            <person name="Sato A."/>
            <person name="Lyhne E.K."/>
            <person name="Kogle M.E."/>
            <person name="Wiebenga A."/>
            <person name="Kun R.S."/>
            <person name="Lubbers R.J."/>
            <person name="Makela M.R."/>
            <person name="Barry K."/>
            <person name="Chovatia M."/>
            <person name="Clum A."/>
            <person name="Daum C."/>
            <person name="Haridas S."/>
            <person name="He G."/>
            <person name="LaButti K."/>
            <person name="Lipzen A."/>
            <person name="Mondo S."/>
            <person name="Riley R."/>
            <person name="Salamov A."/>
            <person name="Simmons B.A."/>
            <person name="Magnuson J.K."/>
            <person name="Henrissat B."/>
            <person name="Mortensen U.H."/>
            <person name="Larsen T.O."/>
            <person name="Devries R.P."/>
            <person name="Grigoriev I.V."/>
            <person name="Machida M."/>
            <person name="Baker S.E."/>
            <person name="Andersen M.R."/>
        </authorList>
    </citation>
    <scope>NUCLEOTIDE SEQUENCE [LARGE SCALE GENOMIC DNA]</scope>
    <source>
        <strain evidence="1 2">IBT 18842</strain>
    </source>
</reference>
<organism evidence="1 2">
    <name type="scientific">Aspergillus avenaceus</name>
    <dbReference type="NCBI Taxonomy" id="36643"/>
    <lineage>
        <taxon>Eukaryota</taxon>
        <taxon>Fungi</taxon>
        <taxon>Dikarya</taxon>
        <taxon>Ascomycota</taxon>
        <taxon>Pezizomycotina</taxon>
        <taxon>Eurotiomycetes</taxon>
        <taxon>Eurotiomycetidae</taxon>
        <taxon>Eurotiales</taxon>
        <taxon>Aspergillaceae</taxon>
        <taxon>Aspergillus</taxon>
        <taxon>Aspergillus subgen. Circumdati</taxon>
    </lineage>
</organism>
<accession>A0A5N6U4T8</accession>
<dbReference type="AlphaFoldDB" id="A0A5N6U4T8"/>
<protein>
    <submittedName>
        <fullName evidence="1">Uncharacterized protein</fullName>
    </submittedName>
</protein>
<sequence length="90" mass="10081">MCHLISICPNSRAYRPLYSVPCSMGLRFVFPTQEVIGLSESTAGAFSRRATINTSLIWKRISMVTDLGKWLFPRSLRIIHAILAPDGETI</sequence>